<feature type="non-terminal residue" evidence="2">
    <location>
        <position position="290"/>
    </location>
</feature>
<keyword evidence="3" id="KW-1185">Reference proteome</keyword>
<proteinExistence type="predicted"/>
<dbReference type="RefSeq" id="WP_378213814.1">
    <property type="nucleotide sequence ID" value="NZ_JBHLZP010001173.1"/>
</dbReference>
<sequence>MPESERARAVRLIGDVPSTSAGELRGYLRAREPLVRRAALAAAAWTASPGSVLGDLLEHATGDDAHVAVYAAARAARFTPPSALPAALTPVLAGGKITARKEAVRLIARHRAPGAEGILAQAWDREGQHRDVRTAIVSAARQLLDLPVSERILTEAVEGSRDLARQVLGAAPLTVEPRHRARYAGLVVNAARSADPTVRGEALGWLPSWASWSPEATGTLAARFQDLSETTTWRIALDGLVACALSDDAGTELRDAIAALATADETADAEPERDLPAGQPLDAAVSALSA</sequence>
<evidence type="ECO:0000256" key="1">
    <source>
        <dbReference type="SAM" id="MobiDB-lite"/>
    </source>
</evidence>
<feature type="region of interest" description="Disordered" evidence="1">
    <location>
        <begin position="264"/>
        <end position="290"/>
    </location>
</feature>
<evidence type="ECO:0000313" key="2">
    <source>
        <dbReference type="EMBL" id="MFB9840579.1"/>
    </source>
</evidence>
<name>A0ABV5YZT9_9ACTN</name>
<protein>
    <recommendedName>
        <fullName evidence="4">HEAT repeat domain-containing protein</fullName>
    </recommendedName>
</protein>
<comment type="caution">
    <text evidence="2">The sequence shown here is derived from an EMBL/GenBank/DDBJ whole genome shotgun (WGS) entry which is preliminary data.</text>
</comment>
<dbReference type="Proteomes" id="UP001589627">
    <property type="component" value="Unassembled WGS sequence"/>
</dbReference>
<reference evidence="2 3" key="1">
    <citation type="submission" date="2024-09" db="EMBL/GenBank/DDBJ databases">
        <authorList>
            <person name="Sun Q."/>
            <person name="Mori K."/>
        </authorList>
    </citation>
    <scope>NUCLEOTIDE SEQUENCE [LARGE SCALE GENOMIC DNA]</scope>
    <source>
        <strain evidence="2 3">TBRC 0563</strain>
    </source>
</reference>
<dbReference type="EMBL" id="JBHLZP010001173">
    <property type="protein sequence ID" value="MFB9840579.1"/>
    <property type="molecule type" value="Genomic_DNA"/>
</dbReference>
<accession>A0ABV5YZT9</accession>
<evidence type="ECO:0008006" key="4">
    <source>
        <dbReference type="Google" id="ProtNLM"/>
    </source>
</evidence>
<organism evidence="2 3">
    <name type="scientific">Actinoallomurus acaciae</name>
    <dbReference type="NCBI Taxonomy" id="502577"/>
    <lineage>
        <taxon>Bacteria</taxon>
        <taxon>Bacillati</taxon>
        <taxon>Actinomycetota</taxon>
        <taxon>Actinomycetes</taxon>
        <taxon>Streptosporangiales</taxon>
        <taxon>Thermomonosporaceae</taxon>
        <taxon>Actinoallomurus</taxon>
    </lineage>
</organism>
<evidence type="ECO:0000313" key="3">
    <source>
        <dbReference type="Proteomes" id="UP001589627"/>
    </source>
</evidence>
<gene>
    <name evidence="2" type="ORF">ACFFNX_51400</name>
</gene>